<gene>
    <name evidence="2" type="ORF">LCGC14_2792120</name>
</gene>
<accession>A0A0F8YQ61</accession>
<feature type="non-terminal residue" evidence="2">
    <location>
        <position position="20"/>
    </location>
</feature>
<dbReference type="EMBL" id="LAZR01052165">
    <property type="protein sequence ID" value="KKK83568.1"/>
    <property type="molecule type" value="Genomic_DNA"/>
</dbReference>
<feature type="region of interest" description="Disordered" evidence="1">
    <location>
        <begin position="1"/>
        <end position="20"/>
    </location>
</feature>
<sequence length="20" mass="2041">MEHTPGPWKAGAFGSVGPNT</sequence>
<reference evidence="2" key="1">
    <citation type="journal article" date="2015" name="Nature">
        <title>Complex archaea that bridge the gap between prokaryotes and eukaryotes.</title>
        <authorList>
            <person name="Spang A."/>
            <person name="Saw J.H."/>
            <person name="Jorgensen S.L."/>
            <person name="Zaremba-Niedzwiedzka K."/>
            <person name="Martijn J."/>
            <person name="Lind A.E."/>
            <person name="van Eijk R."/>
            <person name="Schleper C."/>
            <person name="Guy L."/>
            <person name="Ettema T.J."/>
        </authorList>
    </citation>
    <scope>NUCLEOTIDE SEQUENCE</scope>
</reference>
<comment type="caution">
    <text evidence="2">The sequence shown here is derived from an EMBL/GenBank/DDBJ whole genome shotgun (WGS) entry which is preliminary data.</text>
</comment>
<protein>
    <submittedName>
        <fullName evidence="2">Uncharacterized protein</fullName>
    </submittedName>
</protein>
<proteinExistence type="predicted"/>
<evidence type="ECO:0000256" key="1">
    <source>
        <dbReference type="SAM" id="MobiDB-lite"/>
    </source>
</evidence>
<name>A0A0F8YQ61_9ZZZZ</name>
<dbReference type="AlphaFoldDB" id="A0A0F8YQ61"/>
<organism evidence="2">
    <name type="scientific">marine sediment metagenome</name>
    <dbReference type="NCBI Taxonomy" id="412755"/>
    <lineage>
        <taxon>unclassified sequences</taxon>
        <taxon>metagenomes</taxon>
        <taxon>ecological metagenomes</taxon>
    </lineage>
</organism>
<evidence type="ECO:0000313" key="2">
    <source>
        <dbReference type="EMBL" id="KKK83568.1"/>
    </source>
</evidence>